<evidence type="ECO:0000256" key="4">
    <source>
        <dbReference type="SAM" id="Phobius"/>
    </source>
</evidence>
<feature type="compositionally biased region" description="Polar residues" evidence="3">
    <location>
        <begin position="1"/>
        <end position="20"/>
    </location>
</feature>
<organism evidence="6 7">
    <name type="scientific">Botryotinia fuckeliana (strain T4)</name>
    <name type="common">Noble rot fungus</name>
    <name type="synonym">Botrytis cinerea</name>
    <dbReference type="NCBI Taxonomy" id="999810"/>
    <lineage>
        <taxon>Eukaryota</taxon>
        <taxon>Fungi</taxon>
        <taxon>Dikarya</taxon>
        <taxon>Ascomycota</taxon>
        <taxon>Pezizomycotina</taxon>
        <taxon>Leotiomycetes</taxon>
        <taxon>Helotiales</taxon>
        <taxon>Sclerotiniaceae</taxon>
        <taxon>Botrytis</taxon>
    </lineage>
</organism>
<evidence type="ECO:0000256" key="3">
    <source>
        <dbReference type="SAM" id="MobiDB-lite"/>
    </source>
</evidence>
<dbReference type="InParanoid" id="G2YP26"/>
<dbReference type="PROSITE" id="PS50850">
    <property type="entry name" value="MFS"/>
    <property type="match status" value="1"/>
</dbReference>
<proteinExistence type="inferred from homology"/>
<protein>
    <recommendedName>
        <fullName evidence="5">Major facilitator superfamily (MFS) profile domain-containing protein</fullName>
    </recommendedName>
</protein>
<evidence type="ECO:0000313" key="6">
    <source>
        <dbReference type="EMBL" id="CCD53374.1"/>
    </source>
</evidence>
<dbReference type="Pfam" id="PF07690">
    <property type="entry name" value="MFS_1"/>
    <property type="match status" value="1"/>
</dbReference>
<dbReference type="Gene3D" id="1.20.1250.20">
    <property type="entry name" value="MFS general substrate transporter like domains"/>
    <property type="match status" value="2"/>
</dbReference>
<name>G2YP26_BOTF4</name>
<comment type="subcellular location">
    <subcellularLocation>
        <location evidence="1">Membrane</location>
        <topology evidence="1">Multi-pass membrane protein</topology>
    </subcellularLocation>
</comment>
<evidence type="ECO:0000313" key="7">
    <source>
        <dbReference type="Proteomes" id="UP000008177"/>
    </source>
</evidence>
<dbReference type="InterPro" id="IPR050327">
    <property type="entry name" value="Proton-linked_MCT"/>
</dbReference>
<dbReference type="PANTHER" id="PTHR11360">
    <property type="entry name" value="MONOCARBOXYLATE TRANSPORTER"/>
    <property type="match status" value="1"/>
</dbReference>
<dbReference type="EMBL" id="FQ790346">
    <property type="protein sequence ID" value="CCD53374.1"/>
    <property type="molecule type" value="Genomic_DNA"/>
</dbReference>
<dbReference type="InterPro" id="IPR020846">
    <property type="entry name" value="MFS_dom"/>
</dbReference>
<dbReference type="OrthoDB" id="6499973at2759"/>
<dbReference type="eggNOG" id="KOG2504">
    <property type="taxonomic scope" value="Eukaryota"/>
</dbReference>
<feature type="transmembrane region" description="Helical" evidence="4">
    <location>
        <begin position="491"/>
        <end position="510"/>
    </location>
</feature>
<evidence type="ECO:0000256" key="1">
    <source>
        <dbReference type="ARBA" id="ARBA00004141"/>
    </source>
</evidence>
<dbReference type="Proteomes" id="UP000008177">
    <property type="component" value="Unplaced contigs"/>
</dbReference>
<feature type="domain" description="Major facilitator superfamily (MFS) profile" evidence="5">
    <location>
        <begin position="117"/>
        <end position="514"/>
    </location>
</feature>
<feature type="transmembrane region" description="Helical" evidence="4">
    <location>
        <begin position="328"/>
        <end position="351"/>
    </location>
</feature>
<dbReference type="CDD" id="cd17352">
    <property type="entry name" value="MFS_MCT_SLC16"/>
    <property type="match status" value="1"/>
</dbReference>
<keyword evidence="4" id="KW-0812">Transmembrane</keyword>
<keyword evidence="4" id="KW-0472">Membrane</keyword>
<feature type="transmembrane region" description="Helical" evidence="4">
    <location>
        <begin position="256"/>
        <end position="275"/>
    </location>
</feature>
<keyword evidence="4" id="KW-1133">Transmembrane helix</keyword>
<sequence length="519" mass="56264">MASPNPNSNPINTETSIEDSYTTYPTYPYIPSGPTHNSNPDKEICISPHHPDLSDPDLTTGSEEKDGVFEETLARRTRTNGTQVTTASWRALGPPPDGGMKAWVQEIAENCLGDVSGLISDLVKPFTDFIDFSVILSHLVIMNTWGFINSFGVFQTYYVTTLKRPASDISWIGSMQIFLLFFVGTFTGRLTDAGYFRSVFLIGTIIGLLGIFMTSISTTYWQVFLAQGICMGLGNGCLFCPALATLSTYFSTKKSLVIGIAAAGSATGGVIFPIMVQQLLPKIGYGWTMRSLGLIQLVCLGVCNIGIKQRVPARKSGALIDYPSFKDAPYVLFAIGMFFNFWGLYFGFYYLGAYARSIIGLPLAESINIIIILNAVGVVGRVLPNHLADRVFGPLNTLIPIAVIDSLLCFCWIAVSSRGGLYAWAVMYGIFAAGIQGLFPATLSSLTTDLRKAGVRMGMVFTVVSFAVLTGPPIGGVLIQKKNGGYEYAQIFAAVDLLVGTAFLIMARLAKSKKLFTKM</sequence>
<feature type="transmembrane region" description="Helical" evidence="4">
    <location>
        <begin position="224"/>
        <end position="244"/>
    </location>
</feature>
<dbReference type="InterPro" id="IPR011701">
    <property type="entry name" value="MFS"/>
</dbReference>
<feature type="compositionally biased region" description="Basic and acidic residues" evidence="3">
    <location>
        <begin position="39"/>
        <end position="53"/>
    </location>
</feature>
<evidence type="ECO:0000256" key="2">
    <source>
        <dbReference type="ARBA" id="ARBA00006727"/>
    </source>
</evidence>
<accession>G2YP26</accession>
<feature type="transmembrane region" description="Helical" evidence="4">
    <location>
        <begin position="168"/>
        <end position="187"/>
    </location>
</feature>
<gene>
    <name evidence="6" type="ORF">BofuT4_P123930.1</name>
</gene>
<feature type="compositionally biased region" description="Low complexity" evidence="3">
    <location>
        <begin position="21"/>
        <end position="35"/>
    </location>
</feature>
<dbReference type="GO" id="GO:0016020">
    <property type="term" value="C:membrane"/>
    <property type="evidence" value="ECO:0007669"/>
    <property type="project" value="UniProtKB-SubCell"/>
</dbReference>
<dbReference type="HOGENOM" id="CLU_001265_1_1_1"/>
<comment type="similarity">
    <text evidence="2">Belongs to the major facilitator superfamily. Monocarboxylate porter (TC 2.A.1.13) family.</text>
</comment>
<reference evidence="7" key="1">
    <citation type="journal article" date="2011" name="PLoS Genet.">
        <title>Genomic analysis of the necrotrophic fungal pathogens Sclerotinia sclerotiorum and Botrytis cinerea.</title>
        <authorList>
            <person name="Amselem J."/>
            <person name="Cuomo C.A."/>
            <person name="van Kan J.A."/>
            <person name="Viaud M."/>
            <person name="Benito E.P."/>
            <person name="Couloux A."/>
            <person name="Coutinho P.M."/>
            <person name="de Vries R.P."/>
            <person name="Dyer P.S."/>
            <person name="Fillinger S."/>
            <person name="Fournier E."/>
            <person name="Gout L."/>
            <person name="Hahn M."/>
            <person name="Kohn L."/>
            <person name="Lapalu N."/>
            <person name="Plummer K.M."/>
            <person name="Pradier J.M."/>
            <person name="Quevillon E."/>
            <person name="Sharon A."/>
            <person name="Simon A."/>
            <person name="ten Have A."/>
            <person name="Tudzynski B."/>
            <person name="Tudzynski P."/>
            <person name="Wincker P."/>
            <person name="Andrew M."/>
            <person name="Anthouard V."/>
            <person name="Beever R.E."/>
            <person name="Beffa R."/>
            <person name="Benoit I."/>
            <person name="Bouzid O."/>
            <person name="Brault B."/>
            <person name="Chen Z."/>
            <person name="Choquer M."/>
            <person name="Collemare J."/>
            <person name="Cotton P."/>
            <person name="Danchin E.G."/>
            <person name="Da Silva C."/>
            <person name="Gautier A."/>
            <person name="Giraud C."/>
            <person name="Giraud T."/>
            <person name="Gonzalez C."/>
            <person name="Grossetete S."/>
            <person name="Guldener U."/>
            <person name="Henrissat B."/>
            <person name="Howlett B.J."/>
            <person name="Kodira C."/>
            <person name="Kretschmer M."/>
            <person name="Lappartient A."/>
            <person name="Leroch M."/>
            <person name="Levis C."/>
            <person name="Mauceli E."/>
            <person name="Neuveglise C."/>
            <person name="Oeser B."/>
            <person name="Pearson M."/>
            <person name="Poulain J."/>
            <person name="Poussereau N."/>
            <person name="Quesneville H."/>
            <person name="Rascle C."/>
            <person name="Schumacher J."/>
            <person name="Segurens B."/>
            <person name="Sexton A."/>
            <person name="Silva E."/>
            <person name="Sirven C."/>
            <person name="Soanes D.M."/>
            <person name="Talbot N.J."/>
            <person name="Templeton M."/>
            <person name="Yandava C."/>
            <person name="Yarden O."/>
            <person name="Zeng Q."/>
            <person name="Rollins J.A."/>
            <person name="Lebrun M.H."/>
            <person name="Dickman M."/>
        </authorList>
    </citation>
    <scope>NUCLEOTIDE SEQUENCE [LARGE SCALE GENOMIC DNA]</scope>
    <source>
        <strain evidence="7">T4</strain>
    </source>
</reference>
<dbReference type="PANTHER" id="PTHR11360:SF130">
    <property type="entry name" value="MAJOR FACILITATOR SUPERFAMILY (MFS) PROFILE DOMAIN-CONTAINING PROTEIN-RELATED"/>
    <property type="match status" value="1"/>
</dbReference>
<feature type="region of interest" description="Disordered" evidence="3">
    <location>
        <begin position="1"/>
        <end position="63"/>
    </location>
</feature>
<feature type="transmembrane region" description="Helical" evidence="4">
    <location>
        <begin position="199"/>
        <end position="218"/>
    </location>
</feature>
<feature type="transmembrane region" description="Helical" evidence="4">
    <location>
        <begin position="129"/>
        <end position="148"/>
    </location>
</feature>
<feature type="transmembrane region" description="Helical" evidence="4">
    <location>
        <begin position="458"/>
        <end position="479"/>
    </location>
</feature>
<feature type="transmembrane region" description="Helical" evidence="4">
    <location>
        <begin position="421"/>
        <end position="446"/>
    </location>
</feature>
<dbReference type="GO" id="GO:0022857">
    <property type="term" value="F:transmembrane transporter activity"/>
    <property type="evidence" value="ECO:0007669"/>
    <property type="project" value="InterPro"/>
</dbReference>
<evidence type="ECO:0000259" key="5">
    <source>
        <dbReference type="PROSITE" id="PS50850"/>
    </source>
</evidence>
<dbReference type="SUPFAM" id="SSF103473">
    <property type="entry name" value="MFS general substrate transporter"/>
    <property type="match status" value="1"/>
</dbReference>
<dbReference type="AlphaFoldDB" id="G2YP26"/>
<feature type="transmembrane region" description="Helical" evidence="4">
    <location>
        <begin position="363"/>
        <end position="383"/>
    </location>
</feature>
<dbReference type="InterPro" id="IPR036259">
    <property type="entry name" value="MFS_trans_sf"/>
</dbReference>
<feature type="transmembrane region" description="Helical" evidence="4">
    <location>
        <begin position="395"/>
        <end position="415"/>
    </location>
</feature>